<dbReference type="Pfam" id="PF15891">
    <property type="entry name" value="Nuc_deoxyri_tr2"/>
    <property type="match status" value="1"/>
</dbReference>
<sequence>MIYTSSITLPIKEKHKNYIFLAGSIDLNLPSNWRKEVIDIIGAKAHFLDPTIINHNELNDSQMKNHIHWELDALHLADKVFLNFLPSSKSPISLIELGMYIKTSKLVVVCPNEFYQSRYIKTLCNKYKVSVFNSLSIAVNSIL</sequence>
<dbReference type="Proteomes" id="UP001176891">
    <property type="component" value="Unassembled WGS sequence"/>
</dbReference>
<evidence type="ECO:0000313" key="2">
    <source>
        <dbReference type="Proteomes" id="UP001176891"/>
    </source>
</evidence>
<evidence type="ECO:0000313" key="1">
    <source>
        <dbReference type="EMBL" id="MDO5987092.1"/>
    </source>
</evidence>
<keyword evidence="2" id="KW-1185">Reference proteome</keyword>
<name>A0ABT8WZI7_9FLAO</name>
<organism evidence="1 2">
    <name type="scientific">Flavivirga amylovorans</name>
    <dbReference type="NCBI Taxonomy" id="870486"/>
    <lineage>
        <taxon>Bacteria</taxon>
        <taxon>Pseudomonadati</taxon>
        <taxon>Bacteroidota</taxon>
        <taxon>Flavobacteriia</taxon>
        <taxon>Flavobacteriales</taxon>
        <taxon>Flavobacteriaceae</taxon>
        <taxon>Flavivirga</taxon>
    </lineage>
</organism>
<dbReference type="EMBL" id="JAUOEM010000002">
    <property type="protein sequence ID" value="MDO5987092.1"/>
    <property type="molecule type" value="Genomic_DNA"/>
</dbReference>
<accession>A0ABT8WZI7</accession>
<protein>
    <submittedName>
        <fullName evidence="1">Nucleoside 2-deoxyribosyltransferase domain-containing protein</fullName>
    </submittedName>
</protein>
<proteinExistence type="predicted"/>
<reference evidence="1" key="1">
    <citation type="submission" date="2023-07" db="EMBL/GenBank/DDBJ databases">
        <title>Two novel species in the genus Flavivirga.</title>
        <authorList>
            <person name="Kwon K."/>
        </authorList>
    </citation>
    <scope>NUCLEOTIDE SEQUENCE</scope>
    <source>
        <strain evidence="1">KACC 14157</strain>
    </source>
</reference>
<dbReference type="Gene3D" id="3.40.50.450">
    <property type="match status" value="1"/>
</dbReference>
<dbReference type="RefSeq" id="WP_303281637.1">
    <property type="nucleotide sequence ID" value="NZ_BAABCZ010000005.1"/>
</dbReference>
<dbReference type="InterPro" id="IPR039470">
    <property type="entry name" value="Nuc_deoxyri_tr2"/>
</dbReference>
<comment type="caution">
    <text evidence="1">The sequence shown here is derived from an EMBL/GenBank/DDBJ whole genome shotgun (WGS) entry which is preliminary data.</text>
</comment>
<gene>
    <name evidence="1" type="ORF">Q4Q39_06680</name>
</gene>